<feature type="signal peptide" evidence="1">
    <location>
        <begin position="1"/>
        <end position="26"/>
    </location>
</feature>
<dbReference type="EMBL" id="QZFU01000010">
    <property type="protein sequence ID" value="RJO79380.1"/>
    <property type="molecule type" value="Genomic_DNA"/>
</dbReference>
<dbReference type="InterPro" id="IPR003399">
    <property type="entry name" value="Mce/MlaD"/>
</dbReference>
<dbReference type="InterPro" id="IPR052336">
    <property type="entry name" value="MlaD_Phospholipid_Transporter"/>
</dbReference>
<keyword evidence="1" id="KW-0732">Signal</keyword>
<evidence type="ECO:0000313" key="4">
    <source>
        <dbReference type="Proteomes" id="UP000266677"/>
    </source>
</evidence>
<protein>
    <submittedName>
        <fullName evidence="3">MCE family protein</fullName>
    </submittedName>
</protein>
<dbReference type="PANTHER" id="PTHR33371:SF15">
    <property type="entry name" value="LIPOPROTEIN LPRN"/>
    <property type="match status" value="1"/>
</dbReference>
<sequence length="356" mass="37015">MRRVPMAGKPLRHTLLALTVAGGLVAGGCAFDPSEVPVPGTSVSGSTYKLRIEFANVLNLPARAKVIANGAQVGTVDKVTVVPAAQAPAGRGGYVVVEVEIADSVRLPANTLAELRQNTVLGDIHLALSTPPSGFGSLLAPGATIGIDHTKPPVQLEDTMSALALFVQGGAVGQIQDIMARFNSVLPQDPKETARIAGVMGADAADLAAHLDEVDRLLDGLGTNAEVLHDLRPELDRILSDRSVAQVTGAVHSIEGVTKIFGALGPVGDSLAWLAPLLQSGDGALQAFGPLVTGGQIDLRQPSNLALLVALLRDKIIPFTEHGPKVNLTGIKSDSLSDSDRIEQIVRTLRMIGAVR</sequence>
<feature type="domain" description="Mce/MlaD" evidence="2">
    <location>
        <begin position="47"/>
        <end position="130"/>
    </location>
</feature>
<keyword evidence="4" id="KW-1185">Reference proteome</keyword>
<evidence type="ECO:0000256" key="1">
    <source>
        <dbReference type="SAM" id="SignalP"/>
    </source>
</evidence>
<dbReference type="PANTHER" id="PTHR33371">
    <property type="entry name" value="INTERMEMBRANE PHOSPHOLIPID TRANSPORT SYSTEM BINDING PROTEIN MLAD-RELATED"/>
    <property type="match status" value="1"/>
</dbReference>
<feature type="chain" id="PRO_5017300620" evidence="1">
    <location>
        <begin position="27"/>
        <end position="356"/>
    </location>
</feature>
<proteinExistence type="predicted"/>
<dbReference type="GO" id="GO:0005576">
    <property type="term" value="C:extracellular region"/>
    <property type="evidence" value="ECO:0007669"/>
    <property type="project" value="TreeGrafter"/>
</dbReference>
<dbReference type="AlphaFoldDB" id="A0A3A4KVW4"/>
<comment type="caution">
    <text evidence="3">The sequence shown here is derived from an EMBL/GenBank/DDBJ whole genome shotgun (WGS) entry which is preliminary data.</text>
</comment>
<dbReference type="Proteomes" id="UP000266677">
    <property type="component" value="Unassembled WGS sequence"/>
</dbReference>
<accession>A0A3A4KVW4</accession>
<dbReference type="Pfam" id="PF02470">
    <property type="entry name" value="MlaD"/>
    <property type="match status" value="1"/>
</dbReference>
<evidence type="ECO:0000313" key="3">
    <source>
        <dbReference type="EMBL" id="RJO79380.1"/>
    </source>
</evidence>
<dbReference type="OrthoDB" id="4368973at2"/>
<reference evidence="3 4" key="1">
    <citation type="submission" date="2018-09" db="EMBL/GenBank/DDBJ databases">
        <title>YIM PH21274 draft genome.</title>
        <authorList>
            <person name="Miao C."/>
        </authorList>
    </citation>
    <scope>NUCLEOTIDE SEQUENCE [LARGE SCALE GENOMIC DNA]</scope>
    <source>
        <strain evidence="3 4">YIM PH 21724</strain>
    </source>
</reference>
<dbReference type="PROSITE" id="PS51257">
    <property type="entry name" value="PROKAR_LIPOPROTEIN"/>
    <property type="match status" value="1"/>
</dbReference>
<evidence type="ECO:0000259" key="2">
    <source>
        <dbReference type="Pfam" id="PF02470"/>
    </source>
</evidence>
<organism evidence="3 4">
    <name type="scientific">Nocardia panacis</name>
    <dbReference type="NCBI Taxonomy" id="2340916"/>
    <lineage>
        <taxon>Bacteria</taxon>
        <taxon>Bacillati</taxon>
        <taxon>Actinomycetota</taxon>
        <taxon>Actinomycetes</taxon>
        <taxon>Mycobacteriales</taxon>
        <taxon>Nocardiaceae</taxon>
        <taxon>Nocardia</taxon>
    </lineage>
</organism>
<gene>
    <name evidence="3" type="ORF">D5S18_03405</name>
</gene>
<name>A0A3A4KVW4_9NOCA</name>